<dbReference type="WBParaSite" id="ES5_v2.g14438.t1">
    <property type="protein sequence ID" value="ES5_v2.g14438.t1"/>
    <property type="gene ID" value="ES5_v2.g14438"/>
</dbReference>
<proteinExistence type="predicted"/>
<evidence type="ECO:0000313" key="1">
    <source>
        <dbReference type="Proteomes" id="UP000887579"/>
    </source>
</evidence>
<protein>
    <submittedName>
        <fullName evidence="2">Pirin</fullName>
    </submittedName>
</protein>
<organism evidence="1 2">
    <name type="scientific">Panagrolaimus sp. ES5</name>
    <dbReference type="NCBI Taxonomy" id="591445"/>
    <lineage>
        <taxon>Eukaryota</taxon>
        <taxon>Metazoa</taxon>
        <taxon>Ecdysozoa</taxon>
        <taxon>Nematoda</taxon>
        <taxon>Chromadorea</taxon>
        <taxon>Rhabditida</taxon>
        <taxon>Tylenchina</taxon>
        <taxon>Panagrolaimomorpha</taxon>
        <taxon>Panagrolaimoidea</taxon>
        <taxon>Panagrolaimidae</taxon>
        <taxon>Panagrolaimus</taxon>
    </lineage>
</organism>
<name>A0AC34FB06_9BILA</name>
<evidence type="ECO:0000313" key="2">
    <source>
        <dbReference type="WBParaSite" id="ES5_v2.g14438.t1"/>
    </source>
</evidence>
<dbReference type="Proteomes" id="UP000887579">
    <property type="component" value="Unplaced"/>
</dbReference>
<sequence length="240" mass="27416">MIYLRKANDRGHAERDWLETWHTFSFSSYQDPNFMGFSVLRVINEDTVKPGTGFGTHPHEDMEILTYVLQGTIEHKDSMGNIEKVPAGEFQIMSAGTGIRHSEVNPSNEIPLHLYQIWIEPNVLGIKPRYDQRKFEDIKGQQLILTPDGRDGSLKVFQDATLSRWVLCKDEKTEIPLKKDRRYWIQVVKGTIEVNGKKAATSDAFAIHEEDKITVVSQGVSEILFFDLPNSKKGPGPMWK</sequence>
<accession>A0AC34FB06</accession>
<reference evidence="2" key="1">
    <citation type="submission" date="2022-11" db="UniProtKB">
        <authorList>
            <consortium name="WormBaseParasite"/>
        </authorList>
    </citation>
    <scope>IDENTIFICATION</scope>
</reference>